<evidence type="ECO:0000256" key="3">
    <source>
        <dbReference type="SAM" id="Phobius"/>
    </source>
</evidence>
<feature type="region of interest" description="Disordered" evidence="2">
    <location>
        <begin position="117"/>
        <end position="183"/>
    </location>
</feature>
<dbReference type="OrthoDB" id="5589325at2759"/>
<feature type="signal peptide" evidence="4">
    <location>
        <begin position="1"/>
        <end position="21"/>
    </location>
</feature>
<name>A0A1E1JRA7_9HELO</name>
<evidence type="ECO:0000256" key="2">
    <source>
        <dbReference type="SAM" id="MobiDB-lite"/>
    </source>
</evidence>
<evidence type="ECO:0000313" key="7">
    <source>
        <dbReference type="Proteomes" id="UP000178912"/>
    </source>
</evidence>
<keyword evidence="1 4" id="KW-0732">Signal</keyword>
<feature type="domain" description="Yeast cell wall synthesis Kre9/Knh1-like N-terminal" evidence="5">
    <location>
        <begin position="33"/>
        <end position="98"/>
    </location>
</feature>
<organism evidence="6 7">
    <name type="scientific">Rhynchosporium agropyri</name>
    <dbReference type="NCBI Taxonomy" id="914238"/>
    <lineage>
        <taxon>Eukaryota</taxon>
        <taxon>Fungi</taxon>
        <taxon>Dikarya</taxon>
        <taxon>Ascomycota</taxon>
        <taxon>Pezizomycotina</taxon>
        <taxon>Leotiomycetes</taxon>
        <taxon>Helotiales</taxon>
        <taxon>Ploettnerulaceae</taxon>
        <taxon>Rhynchosporium</taxon>
    </lineage>
</organism>
<evidence type="ECO:0000259" key="5">
    <source>
        <dbReference type="Pfam" id="PF10342"/>
    </source>
</evidence>
<feature type="compositionally biased region" description="Low complexity" evidence="2">
    <location>
        <begin position="269"/>
        <end position="285"/>
    </location>
</feature>
<dbReference type="AlphaFoldDB" id="A0A1E1JRA7"/>
<keyword evidence="3" id="KW-1133">Transmembrane helix</keyword>
<feature type="region of interest" description="Disordered" evidence="2">
    <location>
        <begin position="265"/>
        <end position="285"/>
    </location>
</feature>
<feature type="chain" id="PRO_5009445183" description="Yeast cell wall synthesis Kre9/Knh1-like N-terminal domain-containing protein" evidence="4">
    <location>
        <begin position="22"/>
        <end position="396"/>
    </location>
</feature>
<feature type="transmembrane region" description="Helical" evidence="3">
    <location>
        <begin position="52"/>
        <end position="78"/>
    </location>
</feature>
<keyword evidence="3" id="KW-0472">Membrane</keyword>
<dbReference type="Proteomes" id="UP000178912">
    <property type="component" value="Unassembled WGS sequence"/>
</dbReference>
<proteinExistence type="predicted"/>
<evidence type="ECO:0000256" key="1">
    <source>
        <dbReference type="ARBA" id="ARBA00022729"/>
    </source>
</evidence>
<accession>A0A1E1JRA7</accession>
<dbReference type="EMBL" id="FJUX01000001">
    <property type="protein sequence ID" value="CZS88303.1"/>
    <property type="molecule type" value="Genomic_DNA"/>
</dbReference>
<dbReference type="InterPro" id="IPR018466">
    <property type="entry name" value="Kre9/Knh1-like_N"/>
</dbReference>
<dbReference type="Pfam" id="PF10342">
    <property type="entry name" value="Kre9_KNH"/>
    <property type="match status" value="1"/>
</dbReference>
<evidence type="ECO:0000313" key="6">
    <source>
        <dbReference type="EMBL" id="CZS88303.1"/>
    </source>
</evidence>
<reference evidence="7" key="1">
    <citation type="submission" date="2016-03" db="EMBL/GenBank/DDBJ databases">
        <authorList>
            <person name="Guldener U."/>
        </authorList>
    </citation>
    <scope>NUCLEOTIDE SEQUENCE [LARGE SCALE GENOMIC DNA]</scope>
    <source>
        <strain evidence="7">04CH-RAC-A.6.1</strain>
    </source>
</reference>
<dbReference type="PANTHER" id="PTHR16861">
    <property type="entry name" value="GLYCOPROTEIN 38"/>
    <property type="match status" value="1"/>
</dbReference>
<dbReference type="PANTHER" id="PTHR16861:SF4">
    <property type="entry name" value="SH3 DOMAIN PROTEIN (AFU_ORTHOLOGUE AFUA_1G13610)"/>
    <property type="match status" value="1"/>
</dbReference>
<evidence type="ECO:0000256" key="4">
    <source>
        <dbReference type="SAM" id="SignalP"/>
    </source>
</evidence>
<protein>
    <recommendedName>
        <fullName evidence="5">Yeast cell wall synthesis Kre9/Knh1-like N-terminal domain-containing protein</fullName>
    </recommendedName>
</protein>
<keyword evidence="7" id="KW-1185">Reference proteome</keyword>
<feature type="compositionally biased region" description="Polar residues" evidence="2">
    <location>
        <begin position="159"/>
        <end position="179"/>
    </location>
</feature>
<feature type="compositionally biased region" description="Low complexity" evidence="2">
    <location>
        <begin position="120"/>
        <end position="158"/>
    </location>
</feature>
<feature type="transmembrane region" description="Helical" evidence="3">
    <location>
        <begin position="189"/>
        <end position="212"/>
    </location>
</feature>
<dbReference type="CDD" id="cd12087">
    <property type="entry name" value="TM_EGFR-like"/>
    <property type="match status" value="1"/>
</dbReference>
<sequence length="396" mass="41737">MLPRSLLYMILAFKAPCIVTGIVTPTNAAADFQKIRVGAPFTISWSGATGDVTIALLLASGATVFTIGTAIAGNSYIWNPPALSRADKYILQFVDATLVKSESVSFDFREDPIPAARDATSLTSSTTRSTSLTKTNNRTSSTNVNPSPTMSSSLSSPTVESQQTSITANPVPTASQSSHHGGLSAGAKAGISVGVVLGVALIICLVLLAFWIGRRTALNSMMNDDRGTNDMEDHGGGRWYGGEKPKHDPGSAGSRHNLLKRTADGRNSRMGTMGTMTTDGMGRMGTMTTDGMGTMGTMTTNAASRMTFNDGRSSRMGTMTMTDGGDSRAEIITPTPMSPIIQSPLCMSPVDGKSSRLGVLSDGRTSRIGLFEFENSTDARGFAGGIRIVEMEDFKI</sequence>
<gene>
    <name evidence="6" type="ORF">RAG0_00023</name>
</gene>
<keyword evidence="3" id="KW-0812">Transmembrane</keyword>